<sequence length="113" mass="12856">MAETFTFDLGSERNVKIYEHNTTVEETIIDVRLFDDDEPTEKGKKTLYLTREGVSLRIPEWANLKNSLSEINFHLPVGLDSVAPCYARQGHSNQMAMLECMECNQSGDIDNDN</sequence>
<reference evidence="1" key="1">
    <citation type="submission" date="2022-08" db="UniProtKB">
        <authorList>
            <consortium name="EnsemblMetazoa"/>
        </authorList>
    </citation>
    <scope>IDENTIFICATION</scope>
    <source>
        <strain evidence="1">05x7-T-G4-1.051#20</strain>
    </source>
</reference>
<accession>A0A8W8HKZ7</accession>
<keyword evidence="2" id="KW-1185">Reference proteome</keyword>
<dbReference type="Proteomes" id="UP000005408">
    <property type="component" value="Unassembled WGS sequence"/>
</dbReference>
<evidence type="ECO:0000313" key="1">
    <source>
        <dbReference type="EnsemblMetazoa" id="G10050.1:cds"/>
    </source>
</evidence>
<dbReference type="GO" id="GO:0006355">
    <property type="term" value="P:regulation of DNA-templated transcription"/>
    <property type="evidence" value="ECO:0007669"/>
    <property type="project" value="InterPro"/>
</dbReference>
<dbReference type="InterPro" id="IPR009044">
    <property type="entry name" value="ssDNA-bd_transcriptional_reg"/>
</dbReference>
<proteinExistence type="predicted"/>
<dbReference type="AlphaFoldDB" id="A0A8W8HKZ7"/>
<dbReference type="Gene3D" id="2.30.31.10">
    <property type="entry name" value="Transcriptional Coactivator Pc4, Chain A"/>
    <property type="match status" value="1"/>
</dbReference>
<evidence type="ECO:0000313" key="2">
    <source>
        <dbReference type="Proteomes" id="UP000005408"/>
    </source>
</evidence>
<dbReference type="EnsemblMetazoa" id="G10050.1">
    <property type="protein sequence ID" value="G10050.1:cds"/>
    <property type="gene ID" value="G10050"/>
</dbReference>
<name>A0A8W8HKZ7_MAGGI</name>
<organism evidence="1 2">
    <name type="scientific">Magallana gigas</name>
    <name type="common">Pacific oyster</name>
    <name type="synonym">Crassostrea gigas</name>
    <dbReference type="NCBI Taxonomy" id="29159"/>
    <lineage>
        <taxon>Eukaryota</taxon>
        <taxon>Metazoa</taxon>
        <taxon>Spiralia</taxon>
        <taxon>Lophotrochozoa</taxon>
        <taxon>Mollusca</taxon>
        <taxon>Bivalvia</taxon>
        <taxon>Autobranchia</taxon>
        <taxon>Pteriomorphia</taxon>
        <taxon>Ostreida</taxon>
        <taxon>Ostreoidea</taxon>
        <taxon>Ostreidae</taxon>
        <taxon>Magallana</taxon>
    </lineage>
</organism>
<protein>
    <submittedName>
        <fullName evidence="1">Uncharacterized protein</fullName>
    </submittedName>
</protein>
<dbReference type="GO" id="GO:0003677">
    <property type="term" value="F:DNA binding"/>
    <property type="evidence" value="ECO:0007669"/>
    <property type="project" value="InterPro"/>
</dbReference>